<dbReference type="NCBIfam" id="NF008425">
    <property type="entry name" value="PRK11259.1"/>
    <property type="match status" value="1"/>
</dbReference>
<dbReference type="PANTHER" id="PTHR10961">
    <property type="entry name" value="PEROXISOMAL SARCOSINE OXIDASE"/>
    <property type="match status" value="1"/>
</dbReference>
<dbReference type="InterPro" id="IPR006076">
    <property type="entry name" value="FAD-dep_OxRdtase"/>
</dbReference>
<dbReference type="EMBL" id="MHTV01000027">
    <property type="protein sequence ID" value="OHA66634.1"/>
    <property type="molecule type" value="Genomic_DNA"/>
</dbReference>
<evidence type="ECO:0000313" key="7">
    <source>
        <dbReference type="Proteomes" id="UP000178092"/>
    </source>
</evidence>
<dbReference type="Pfam" id="PF01266">
    <property type="entry name" value="DAO"/>
    <property type="match status" value="1"/>
</dbReference>
<accession>A0A1G2R178</accession>
<keyword evidence="2" id="KW-0285">Flavoprotein</keyword>
<dbReference type="AlphaFoldDB" id="A0A1G2R178"/>
<evidence type="ECO:0000256" key="1">
    <source>
        <dbReference type="ARBA" id="ARBA00001974"/>
    </source>
</evidence>
<dbReference type="InterPro" id="IPR036188">
    <property type="entry name" value="FAD/NAD-bd_sf"/>
</dbReference>
<dbReference type="PANTHER" id="PTHR10961:SF7">
    <property type="entry name" value="FAD DEPENDENT OXIDOREDUCTASE DOMAIN-CONTAINING PROTEIN"/>
    <property type="match status" value="1"/>
</dbReference>
<reference evidence="6 7" key="1">
    <citation type="journal article" date="2016" name="Nat. Commun.">
        <title>Thousands of microbial genomes shed light on interconnected biogeochemical processes in an aquifer system.</title>
        <authorList>
            <person name="Anantharaman K."/>
            <person name="Brown C.T."/>
            <person name="Hug L.A."/>
            <person name="Sharon I."/>
            <person name="Castelle C.J."/>
            <person name="Probst A.J."/>
            <person name="Thomas B.C."/>
            <person name="Singh A."/>
            <person name="Wilkins M.J."/>
            <person name="Karaoz U."/>
            <person name="Brodie E.L."/>
            <person name="Williams K.H."/>
            <person name="Hubbard S.S."/>
            <person name="Banfield J.F."/>
        </authorList>
    </citation>
    <scope>NUCLEOTIDE SEQUENCE [LARGE SCALE GENOMIC DNA]</scope>
</reference>
<feature type="non-terminal residue" evidence="6">
    <location>
        <position position="1"/>
    </location>
</feature>
<dbReference type="GO" id="GO:0008115">
    <property type="term" value="F:sarcosine oxidase activity"/>
    <property type="evidence" value="ECO:0007669"/>
    <property type="project" value="TreeGrafter"/>
</dbReference>
<feature type="domain" description="FAD dependent oxidoreductase" evidence="5">
    <location>
        <begin position="11"/>
        <end position="322"/>
    </location>
</feature>
<protein>
    <submittedName>
        <fullName evidence="6">N-methyltryptophan oxidase</fullName>
    </submittedName>
</protein>
<organism evidence="6 7">
    <name type="scientific">Candidatus Wildermuthbacteria bacterium RIFCSPHIGHO2_02_FULL_45_25</name>
    <dbReference type="NCBI Taxonomy" id="1802450"/>
    <lineage>
        <taxon>Bacteria</taxon>
        <taxon>Candidatus Wildermuthiibacteriota</taxon>
    </lineage>
</organism>
<evidence type="ECO:0000256" key="3">
    <source>
        <dbReference type="ARBA" id="ARBA00022827"/>
    </source>
</evidence>
<evidence type="ECO:0000259" key="5">
    <source>
        <dbReference type="Pfam" id="PF01266"/>
    </source>
</evidence>
<comment type="caution">
    <text evidence="6">The sequence shown here is derived from an EMBL/GenBank/DDBJ whole genome shotgun (WGS) entry which is preliminary data.</text>
</comment>
<comment type="cofactor">
    <cofactor evidence="1">
        <name>FAD</name>
        <dbReference type="ChEBI" id="CHEBI:57692"/>
    </cofactor>
</comment>
<dbReference type="SUPFAM" id="SSF54373">
    <property type="entry name" value="FAD-linked reductases, C-terminal domain"/>
    <property type="match status" value="1"/>
</dbReference>
<gene>
    <name evidence="6" type="ORF">A3C04_00565</name>
</gene>
<keyword evidence="3" id="KW-0274">FAD</keyword>
<dbReference type="Gene3D" id="3.50.50.60">
    <property type="entry name" value="FAD/NAD(P)-binding domain"/>
    <property type="match status" value="1"/>
</dbReference>
<proteinExistence type="predicted"/>
<sequence>RITRQAIGEGEQYTPLSLRSYELWREIEKETGKKLLEITGGLIISSKAKTAITHAPAEFFENTITAAKKYDIKHEILDASHVRKRFPQFNVQDNEIGYYEYNAGFLRPEECISSQLFLAKKYGAKIHINERADRFLEKDGIVKVKTNFGEYKAKKLIVSAGPWLPTLIEPEYAKFFKVIRQVSFWFAAKTSIERFEPKNFPVFVWELQGKKQGIYGFPAIDGQNGGVKIATEQYEITTTADTVNREVNKEEIKTMYENFVAPYFPDVSDICVKAVSCLYTVTPDSHFVIDTHPKYPLIIVASPCSGHGFKYSSAIGEILAQLVIDGESRIDIRTFSLSRFQE</sequence>
<name>A0A1G2R178_9BACT</name>
<dbReference type="Proteomes" id="UP000178092">
    <property type="component" value="Unassembled WGS sequence"/>
</dbReference>
<evidence type="ECO:0000256" key="2">
    <source>
        <dbReference type="ARBA" id="ARBA00022630"/>
    </source>
</evidence>
<dbReference type="SUPFAM" id="SSF51905">
    <property type="entry name" value="FAD/NAD(P)-binding domain"/>
    <property type="match status" value="1"/>
</dbReference>
<dbReference type="GO" id="GO:0050660">
    <property type="term" value="F:flavin adenine dinucleotide binding"/>
    <property type="evidence" value="ECO:0007669"/>
    <property type="project" value="InterPro"/>
</dbReference>
<evidence type="ECO:0000256" key="4">
    <source>
        <dbReference type="ARBA" id="ARBA00023002"/>
    </source>
</evidence>
<evidence type="ECO:0000313" key="6">
    <source>
        <dbReference type="EMBL" id="OHA66634.1"/>
    </source>
</evidence>
<dbReference type="Gene3D" id="3.30.9.10">
    <property type="entry name" value="D-Amino Acid Oxidase, subunit A, domain 2"/>
    <property type="match status" value="1"/>
</dbReference>
<dbReference type="InterPro" id="IPR045170">
    <property type="entry name" value="MTOX"/>
</dbReference>
<keyword evidence="4" id="KW-0560">Oxidoreductase</keyword>